<gene>
    <name evidence="1" type="ORF">SEPMUDRAFT_148091</name>
</gene>
<dbReference type="RefSeq" id="XP_016762479.1">
    <property type="nucleotide sequence ID" value="XM_016904696.1"/>
</dbReference>
<dbReference type="Proteomes" id="UP000016931">
    <property type="component" value="Unassembled WGS sequence"/>
</dbReference>
<dbReference type="EMBL" id="KB456262">
    <property type="protein sequence ID" value="EMF14358.1"/>
    <property type="molecule type" value="Genomic_DNA"/>
</dbReference>
<evidence type="ECO:0000313" key="2">
    <source>
        <dbReference type="Proteomes" id="UP000016931"/>
    </source>
</evidence>
<reference evidence="1 2" key="1">
    <citation type="journal article" date="2012" name="PLoS Pathog.">
        <title>Diverse lifestyles and strategies of plant pathogenesis encoded in the genomes of eighteen Dothideomycetes fungi.</title>
        <authorList>
            <person name="Ohm R.A."/>
            <person name="Feau N."/>
            <person name="Henrissat B."/>
            <person name="Schoch C.L."/>
            <person name="Horwitz B.A."/>
            <person name="Barry K.W."/>
            <person name="Condon B.J."/>
            <person name="Copeland A.C."/>
            <person name="Dhillon B."/>
            <person name="Glaser F."/>
            <person name="Hesse C.N."/>
            <person name="Kosti I."/>
            <person name="LaButti K."/>
            <person name="Lindquist E.A."/>
            <person name="Lucas S."/>
            <person name="Salamov A.A."/>
            <person name="Bradshaw R.E."/>
            <person name="Ciuffetti L."/>
            <person name="Hamelin R.C."/>
            <person name="Kema G.H.J."/>
            <person name="Lawrence C."/>
            <person name="Scott J.A."/>
            <person name="Spatafora J.W."/>
            <person name="Turgeon B.G."/>
            <person name="de Wit P.J.G.M."/>
            <person name="Zhong S."/>
            <person name="Goodwin S.B."/>
            <person name="Grigoriev I.V."/>
        </authorList>
    </citation>
    <scope>NUCLEOTIDE SEQUENCE [LARGE SCALE GENOMIC DNA]</scope>
    <source>
        <strain evidence="1 2">SO2202</strain>
    </source>
</reference>
<dbReference type="GeneID" id="27901833"/>
<dbReference type="AlphaFoldDB" id="M3CKR3"/>
<organism evidence="1 2">
    <name type="scientific">Sphaerulina musiva (strain SO2202)</name>
    <name type="common">Poplar stem canker fungus</name>
    <name type="synonym">Septoria musiva</name>
    <dbReference type="NCBI Taxonomy" id="692275"/>
    <lineage>
        <taxon>Eukaryota</taxon>
        <taxon>Fungi</taxon>
        <taxon>Dikarya</taxon>
        <taxon>Ascomycota</taxon>
        <taxon>Pezizomycotina</taxon>
        <taxon>Dothideomycetes</taxon>
        <taxon>Dothideomycetidae</taxon>
        <taxon>Mycosphaerellales</taxon>
        <taxon>Mycosphaerellaceae</taxon>
        <taxon>Sphaerulina</taxon>
    </lineage>
</organism>
<accession>M3CKR3</accession>
<name>M3CKR3_SPHMS</name>
<protein>
    <submittedName>
        <fullName evidence="1">Uncharacterized protein</fullName>
    </submittedName>
</protein>
<sequence>MEVGGLGSIIISMSSSVNSRLPELNELPLAFDALRTSLVPASSSRAICEALSRSSKKSLKSSCACDSEETCALRTAVRGDGGARGI</sequence>
<dbReference type="HOGENOM" id="CLU_2499300_0_0_1"/>
<keyword evidence="2" id="KW-1185">Reference proteome</keyword>
<proteinExistence type="predicted"/>
<evidence type="ECO:0000313" key="1">
    <source>
        <dbReference type="EMBL" id="EMF14358.1"/>
    </source>
</evidence>